<feature type="compositionally biased region" description="Basic and acidic residues" evidence="1">
    <location>
        <begin position="80"/>
        <end position="91"/>
    </location>
</feature>
<comment type="caution">
    <text evidence="2">The sequence shown here is derived from an EMBL/GenBank/DDBJ whole genome shotgun (WGS) entry which is preliminary data.</text>
</comment>
<dbReference type="EMBL" id="JALLBG020000152">
    <property type="protein sequence ID" value="KAL3761270.1"/>
    <property type="molecule type" value="Genomic_DNA"/>
</dbReference>
<feature type="compositionally biased region" description="Low complexity" evidence="1">
    <location>
        <begin position="63"/>
        <end position="77"/>
    </location>
</feature>
<organism evidence="2 3">
    <name type="scientific">Discostella pseudostelligera</name>
    <dbReference type="NCBI Taxonomy" id="259834"/>
    <lineage>
        <taxon>Eukaryota</taxon>
        <taxon>Sar</taxon>
        <taxon>Stramenopiles</taxon>
        <taxon>Ochrophyta</taxon>
        <taxon>Bacillariophyta</taxon>
        <taxon>Coscinodiscophyceae</taxon>
        <taxon>Thalassiosirophycidae</taxon>
        <taxon>Stephanodiscales</taxon>
        <taxon>Stephanodiscaceae</taxon>
        <taxon>Discostella</taxon>
    </lineage>
</organism>
<accession>A0ABD3MAY8</accession>
<evidence type="ECO:0000313" key="2">
    <source>
        <dbReference type="EMBL" id="KAL3761270.1"/>
    </source>
</evidence>
<evidence type="ECO:0000313" key="3">
    <source>
        <dbReference type="Proteomes" id="UP001530293"/>
    </source>
</evidence>
<reference evidence="2 3" key="1">
    <citation type="submission" date="2024-10" db="EMBL/GenBank/DDBJ databases">
        <title>Updated reference genomes for cyclostephanoid diatoms.</title>
        <authorList>
            <person name="Roberts W.R."/>
            <person name="Alverson A.J."/>
        </authorList>
    </citation>
    <scope>NUCLEOTIDE SEQUENCE [LARGE SCALE GENOMIC DNA]</scope>
    <source>
        <strain evidence="2 3">AJA232-27</strain>
    </source>
</reference>
<name>A0ABD3MAY8_9STRA</name>
<protein>
    <submittedName>
        <fullName evidence="2">Uncharacterized protein</fullName>
    </submittedName>
</protein>
<sequence>MPISEQAQRAWKAGTAVITSFTAFYGLFYFDYGPGEHCFTDIQSWYRKKVDGLLGINLEAARSSSSSRQLQQQQQQISEEESKQQPREDSS</sequence>
<keyword evidence="3" id="KW-1185">Reference proteome</keyword>
<dbReference type="Proteomes" id="UP001530293">
    <property type="component" value="Unassembled WGS sequence"/>
</dbReference>
<evidence type="ECO:0000256" key="1">
    <source>
        <dbReference type="SAM" id="MobiDB-lite"/>
    </source>
</evidence>
<proteinExistence type="predicted"/>
<dbReference type="AlphaFoldDB" id="A0ABD3MAY8"/>
<gene>
    <name evidence="2" type="ORF">ACHAWU_010183</name>
</gene>
<feature type="region of interest" description="Disordered" evidence="1">
    <location>
        <begin position="62"/>
        <end position="91"/>
    </location>
</feature>